<feature type="compositionally biased region" description="Low complexity" evidence="6">
    <location>
        <begin position="38"/>
        <end position="57"/>
    </location>
</feature>
<dbReference type="Gene3D" id="2.60.40.3960">
    <property type="entry name" value="Velvet domain"/>
    <property type="match status" value="1"/>
</dbReference>
<keyword evidence="3" id="KW-0805">Transcription regulation</keyword>
<evidence type="ECO:0000256" key="5">
    <source>
        <dbReference type="ARBA" id="ARBA00023242"/>
    </source>
</evidence>
<evidence type="ECO:0000313" key="8">
    <source>
        <dbReference type="EMBL" id="EED15020.1"/>
    </source>
</evidence>
<gene>
    <name evidence="8" type="ORF">TSTA_044840</name>
</gene>
<dbReference type="AlphaFoldDB" id="B8MLA5"/>
<keyword evidence="9" id="KW-1185">Reference proteome</keyword>
<feature type="region of interest" description="Disordered" evidence="6">
    <location>
        <begin position="311"/>
        <end position="333"/>
    </location>
</feature>
<feature type="region of interest" description="Disordered" evidence="6">
    <location>
        <begin position="127"/>
        <end position="176"/>
    </location>
</feature>
<protein>
    <recommendedName>
        <fullName evidence="7">Velvet domain-containing protein</fullName>
    </recommendedName>
</protein>
<evidence type="ECO:0000313" key="9">
    <source>
        <dbReference type="Proteomes" id="UP000001745"/>
    </source>
</evidence>
<comment type="subcellular location">
    <subcellularLocation>
        <location evidence="1">Nucleus</location>
    </subcellularLocation>
</comment>
<keyword evidence="2" id="KW-0749">Sporulation</keyword>
<evidence type="ECO:0000256" key="2">
    <source>
        <dbReference type="ARBA" id="ARBA00022969"/>
    </source>
</evidence>
<sequence length="333" mass="36987">MAHQEDSSSGLSHTARRRSGIPRGFDNLLHPTGQTVHSAGRTSATTSPTASRQPSSRLRLHIRQQPVATRACSAGEKDRRTIDPPPILQLLLADFNPGSEADLAILQNSRFTVGCLLYLVKKSSSGGEDELIHHSRIPESPTGHRRDERSKARSTYQFDSRTTTTRSHVNEKSNPSDERYVQILSGKTYVSPFHVPYDPDPETAPNHPSSHSHQAQTYHHHHRRHNVIESPNPPATFFVFADLSIRTSGTYRLKFRLMDWGLAAETGVPQPILAECLSDAFEVFSSKEFPGLMASSALTWNLRKMGMMELKPRDGKGKGVAKKGKRRVDGGDQ</sequence>
<organism evidence="8 9">
    <name type="scientific">Talaromyces stipitatus (strain ATCC 10500 / CBS 375.48 / QM 6759 / NRRL 1006)</name>
    <name type="common">Penicillium stipitatum</name>
    <dbReference type="NCBI Taxonomy" id="441959"/>
    <lineage>
        <taxon>Eukaryota</taxon>
        <taxon>Fungi</taxon>
        <taxon>Dikarya</taxon>
        <taxon>Ascomycota</taxon>
        <taxon>Pezizomycotina</taxon>
        <taxon>Eurotiomycetes</taxon>
        <taxon>Eurotiomycetidae</taxon>
        <taxon>Eurotiales</taxon>
        <taxon>Trichocomaceae</taxon>
        <taxon>Talaromyces</taxon>
        <taxon>Talaromyces sect. Talaromyces</taxon>
    </lineage>
</organism>
<evidence type="ECO:0000256" key="6">
    <source>
        <dbReference type="SAM" id="MobiDB-lite"/>
    </source>
</evidence>
<dbReference type="GeneID" id="8104160"/>
<feature type="compositionally biased region" description="Basic and acidic residues" evidence="6">
    <location>
        <begin position="130"/>
        <end position="151"/>
    </location>
</feature>
<dbReference type="PROSITE" id="PS51821">
    <property type="entry name" value="VELVET"/>
    <property type="match status" value="1"/>
</dbReference>
<keyword evidence="4" id="KW-0804">Transcription</keyword>
<dbReference type="OMA" id="PMHAGHQ"/>
<dbReference type="Proteomes" id="UP000001745">
    <property type="component" value="Unassembled WGS sequence"/>
</dbReference>
<dbReference type="InterPro" id="IPR037525">
    <property type="entry name" value="Velvet_dom"/>
</dbReference>
<dbReference type="Pfam" id="PF11754">
    <property type="entry name" value="Velvet"/>
    <property type="match status" value="1"/>
</dbReference>
<proteinExistence type="predicted"/>
<evidence type="ECO:0000256" key="4">
    <source>
        <dbReference type="ARBA" id="ARBA00023163"/>
    </source>
</evidence>
<dbReference type="RefSeq" id="XP_002484973.1">
    <property type="nucleotide sequence ID" value="XM_002484928.1"/>
</dbReference>
<accession>B8MLA5</accession>
<dbReference type="GO" id="GO:0030435">
    <property type="term" value="P:sporulation resulting in formation of a cellular spore"/>
    <property type="evidence" value="ECO:0007669"/>
    <property type="project" value="UniProtKB-KW"/>
</dbReference>
<dbReference type="OrthoDB" id="3056235at2759"/>
<dbReference type="PANTHER" id="PTHR33572">
    <property type="entry name" value="SPORE DEVELOPMENT REGULATOR VOSA"/>
    <property type="match status" value="1"/>
</dbReference>
<dbReference type="InterPro" id="IPR038491">
    <property type="entry name" value="Velvet_dom_sf"/>
</dbReference>
<dbReference type="EMBL" id="EQ962657">
    <property type="protein sequence ID" value="EED15020.1"/>
    <property type="molecule type" value="Genomic_DNA"/>
</dbReference>
<reference evidence="9" key="1">
    <citation type="journal article" date="2015" name="Genome Announc.">
        <title>Genome sequence of the AIDS-associated pathogen Penicillium marneffei (ATCC18224) and its near taxonomic relative Talaromyces stipitatus (ATCC10500).</title>
        <authorList>
            <person name="Nierman W.C."/>
            <person name="Fedorova-Abrams N.D."/>
            <person name="Andrianopoulos A."/>
        </authorList>
    </citation>
    <scope>NUCLEOTIDE SEQUENCE [LARGE SCALE GENOMIC DNA]</scope>
    <source>
        <strain evidence="9">ATCC 10500 / CBS 375.48 / QM 6759 / NRRL 1006</strain>
    </source>
</reference>
<dbReference type="GO" id="GO:0005634">
    <property type="term" value="C:nucleus"/>
    <property type="evidence" value="ECO:0007669"/>
    <property type="project" value="UniProtKB-SubCell"/>
</dbReference>
<dbReference type="PANTHER" id="PTHR33572:SF17">
    <property type="entry name" value="SEXUAL DEVELOPMENT REGULATOR VELC"/>
    <property type="match status" value="1"/>
</dbReference>
<dbReference type="InParanoid" id="B8MLA5"/>
<name>B8MLA5_TALSN</name>
<dbReference type="STRING" id="441959.B8MLA5"/>
<evidence type="ECO:0000256" key="3">
    <source>
        <dbReference type="ARBA" id="ARBA00023015"/>
    </source>
</evidence>
<evidence type="ECO:0000256" key="1">
    <source>
        <dbReference type="ARBA" id="ARBA00004123"/>
    </source>
</evidence>
<dbReference type="PhylomeDB" id="B8MLA5"/>
<dbReference type="eggNOG" id="ENOG502RYR6">
    <property type="taxonomic scope" value="Eukaryota"/>
</dbReference>
<feature type="domain" description="Velvet" evidence="7">
    <location>
        <begin position="51"/>
        <end position="312"/>
    </location>
</feature>
<keyword evidence="5" id="KW-0539">Nucleus</keyword>
<dbReference type="HOGENOM" id="CLU_054061_0_0_1"/>
<feature type="region of interest" description="Disordered" evidence="6">
    <location>
        <begin position="1"/>
        <end position="57"/>
    </location>
</feature>
<evidence type="ECO:0000259" key="7">
    <source>
        <dbReference type="PROSITE" id="PS51821"/>
    </source>
</evidence>
<dbReference type="InterPro" id="IPR021740">
    <property type="entry name" value="Velvet"/>
</dbReference>
<feature type="compositionally biased region" description="Polar residues" evidence="6">
    <location>
        <begin position="153"/>
        <end position="167"/>
    </location>
</feature>
<dbReference type="VEuPathDB" id="FungiDB:TSTA_044840"/>